<proteinExistence type="predicted"/>
<gene>
    <name evidence="1" type="ORF">FNJ47_26020</name>
</gene>
<dbReference type="Proteomes" id="UP000468531">
    <property type="component" value="Unassembled WGS sequence"/>
</dbReference>
<dbReference type="RefSeq" id="WP_163158140.1">
    <property type="nucleotide sequence ID" value="NZ_VKHP01000120.1"/>
</dbReference>
<comment type="caution">
    <text evidence="1">The sequence shown here is derived from an EMBL/GenBank/DDBJ whole genome shotgun (WGS) entry which is preliminary data.</text>
</comment>
<evidence type="ECO:0000313" key="2">
    <source>
        <dbReference type="Proteomes" id="UP000468531"/>
    </source>
</evidence>
<sequence>MKFIEASPDIPNELIHEVNDGEAVFLCGAGVSRGANLPLFQELTDKVYEKIGESFDNEPAERIAYKRAEYDRVLRSLEKRTLLPGTDSRVREAVAEILAPPSAPDLSRHISLLTLSRDKNGRPRLLTTNFDTLFERAAGQDGIECRSHAGKSLPRPGILRTARLKMDRDEAKVKACLDKIYFGDVHDDIDRILRAHTPTAQSNREFALNAQPLKVSISRINRA</sequence>
<dbReference type="AlphaFoldDB" id="A0A6P1BNH6"/>
<dbReference type="SUPFAM" id="SSF52467">
    <property type="entry name" value="DHS-like NAD/FAD-binding domain"/>
    <property type="match status" value="1"/>
</dbReference>
<dbReference type="InterPro" id="IPR029035">
    <property type="entry name" value="DHS-like_NAD/FAD-binding_dom"/>
</dbReference>
<accession>A0A6P1BNH6</accession>
<evidence type="ECO:0000313" key="1">
    <source>
        <dbReference type="EMBL" id="NEU99190.1"/>
    </source>
</evidence>
<dbReference type="Gene3D" id="3.40.50.1220">
    <property type="entry name" value="TPP-binding domain"/>
    <property type="match status" value="1"/>
</dbReference>
<reference evidence="1 2" key="1">
    <citation type="journal article" date="2020" name="Arch. Microbiol.">
        <title>Bradyrhizobium uaiense sp. nov., a new highly efficient cowpea symbiont.</title>
        <authorList>
            <person name="Cabral Michel D."/>
            <person name="Azarias Guimaraes A."/>
            <person name="Martins da Costa E."/>
            <person name="Soares de Carvalho T."/>
            <person name="Balsanelli E."/>
            <person name="Willems A."/>
            <person name="Maltempi de Souza E."/>
            <person name="de Souza Moreira F.M."/>
        </authorList>
    </citation>
    <scope>NUCLEOTIDE SEQUENCE [LARGE SCALE GENOMIC DNA]</scope>
    <source>
        <strain evidence="1 2">UFLA 03-164</strain>
    </source>
</reference>
<keyword evidence="2" id="KW-1185">Reference proteome</keyword>
<name>A0A6P1BNH6_9BRAD</name>
<organism evidence="1 2">
    <name type="scientific">Bradyrhizobium uaiense</name>
    <dbReference type="NCBI Taxonomy" id="2594946"/>
    <lineage>
        <taxon>Bacteria</taxon>
        <taxon>Pseudomonadati</taxon>
        <taxon>Pseudomonadota</taxon>
        <taxon>Alphaproteobacteria</taxon>
        <taxon>Hyphomicrobiales</taxon>
        <taxon>Nitrobacteraceae</taxon>
        <taxon>Bradyrhizobium</taxon>
    </lineage>
</organism>
<dbReference type="EMBL" id="VKHP01000120">
    <property type="protein sequence ID" value="NEU99190.1"/>
    <property type="molecule type" value="Genomic_DNA"/>
</dbReference>
<protein>
    <submittedName>
        <fullName evidence="1">Uncharacterized protein</fullName>
    </submittedName>
</protein>